<dbReference type="InterPro" id="IPR036477">
    <property type="entry name" value="Formyl_transf_N_sf"/>
</dbReference>
<proteinExistence type="predicted"/>
<dbReference type="InterPro" id="IPR002376">
    <property type="entry name" value="Formyl_transf_N"/>
</dbReference>
<evidence type="ECO:0000259" key="1">
    <source>
        <dbReference type="Pfam" id="PF00551"/>
    </source>
</evidence>
<organism evidence="3 4">
    <name type="scientific">Candidatus Muproteobacteria bacterium RBG_16_64_10</name>
    <dbReference type="NCBI Taxonomy" id="1817757"/>
    <lineage>
        <taxon>Bacteria</taxon>
        <taxon>Pseudomonadati</taxon>
        <taxon>Pseudomonadota</taxon>
        <taxon>Candidatus Muproteobacteria</taxon>
    </lineage>
</organism>
<dbReference type="Pfam" id="PF02911">
    <property type="entry name" value="Formyl_trans_C"/>
    <property type="match status" value="1"/>
</dbReference>
<protein>
    <recommendedName>
        <fullName evidence="5">Formyltransferase</fullName>
    </recommendedName>
</protein>
<evidence type="ECO:0008006" key="5">
    <source>
        <dbReference type="Google" id="ProtNLM"/>
    </source>
</evidence>
<dbReference type="PANTHER" id="PTHR11138:SF5">
    <property type="entry name" value="METHIONYL-TRNA FORMYLTRANSFERASE, MITOCHONDRIAL"/>
    <property type="match status" value="1"/>
</dbReference>
<reference evidence="3 4" key="1">
    <citation type="journal article" date="2016" name="Nat. Commun.">
        <title>Thousands of microbial genomes shed light on interconnected biogeochemical processes in an aquifer system.</title>
        <authorList>
            <person name="Anantharaman K."/>
            <person name="Brown C.T."/>
            <person name="Hug L.A."/>
            <person name="Sharon I."/>
            <person name="Castelle C.J."/>
            <person name="Probst A.J."/>
            <person name="Thomas B.C."/>
            <person name="Singh A."/>
            <person name="Wilkins M.J."/>
            <person name="Karaoz U."/>
            <person name="Brodie E.L."/>
            <person name="Williams K.H."/>
            <person name="Hubbard S.S."/>
            <person name="Banfield J.F."/>
        </authorList>
    </citation>
    <scope>NUCLEOTIDE SEQUENCE [LARGE SCALE GENOMIC DNA]</scope>
</reference>
<feature type="non-terminal residue" evidence="3">
    <location>
        <position position="230"/>
    </location>
</feature>
<dbReference type="Pfam" id="PF00551">
    <property type="entry name" value="Formyl_trans_N"/>
    <property type="match status" value="1"/>
</dbReference>
<evidence type="ECO:0000313" key="4">
    <source>
        <dbReference type="Proteomes" id="UP000179334"/>
    </source>
</evidence>
<dbReference type="AlphaFoldDB" id="A0A1F6SZJ2"/>
<dbReference type="NCBIfam" id="NF005414">
    <property type="entry name" value="PRK06988.1"/>
    <property type="match status" value="1"/>
</dbReference>
<dbReference type="Gene3D" id="3.40.50.12230">
    <property type="match status" value="1"/>
</dbReference>
<name>A0A1F6SZJ2_9PROT</name>
<dbReference type="PANTHER" id="PTHR11138">
    <property type="entry name" value="METHIONYL-TRNA FORMYLTRANSFERASE"/>
    <property type="match status" value="1"/>
</dbReference>
<dbReference type="InterPro" id="IPR005793">
    <property type="entry name" value="Formyl_trans_C"/>
</dbReference>
<dbReference type="GO" id="GO:0005829">
    <property type="term" value="C:cytosol"/>
    <property type="evidence" value="ECO:0007669"/>
    <property type="project" value="TreeGrafter"/>
</dbReference>
<dbReference type="SUPFAM" id="SSF53328">
    <property type="entry name" value="Formyltransferase"/>
    <property type="match status" value="1"/>
</dbReference>
<gene>
    <name evidence="3" type="ORF">A2V91_06615</name>
</gene>
<feature type="domain" description="Formyl transferase N-terminal" evidence="1">
    <location>
        <begin position="26"/>
        <end position="177"/>
    </location>
</feature>
<accession>A0A1F6SZJ2</accession>
<comment type="caution">
    <text evidence="3">The sequence shown here is derived from an EMBL/GenBank/DDBJ whole genome shotgun (WGS) entry which is preliminary data.</text>
</comment>
<dbReference type="SUPFAM" id="SSF50486">
    <property type="entry name" value="FMT C-terminal domain-like"/>
    <property type="match status" value="1"/>
</dbReference>
<dbReference type="Proteomes" id="UP000179334">
    <property type="component" value="Unassembled WGS sequence"/>
</dbReference>
<feature type="domain" description="Formyl transferase C-terminal" evidence="2">
    <location>
        <begin position="205"/>
        <end position="228"/>
    </location>
</feature>
<dbReference type="GO" id="GO:0004479">
    <property type="term" value="F:methionyl-tRNA formyltransferase activity"/>
    <property type="evidence" value="ECO:0007669"/>
    <property type="project" value="TreeGrafter"/>
</dbReference>
<dbReference type="InterPro" id="IPR011034">
    <property type="entry name" value="Formyl_transferase-like_C_sf"/>
</dbReference>
<evidence type="ECO:0000313" key="3">
    <source>
        <dbReference type="EMBL" id="OGI38361.1"/>
    </source>
</evidence>
<dbReference type="EMBL" id="MFSR01000076">
    <property type="protein sequence ID" value="OGI38361.1"/>
    <property type="molecule type" value="Genomic_DNA"/>
</dbReference>
<evidence type="ECO:0000259" key="2">
    <source>
        <dbReference type="Pfam" id="PF02911"/>
    </source>
</evidence>
<sequence>MTEPAVLVFAYHDVGYVCLEELIRRGARIVALVTHEDDPQEQRWFRSVAELAARHNIPVYKPASVNNEEWLLHARALRPDIIFSFYYRHLIPEAILRLPRLGAFNMHGSLLPKFRGRVPINWAIIKGETQTGVTLHHMVARPDAGDIVDQEAVPIGPTETARELFDKVVAAARQVLARQWENLKLGRAPRIPQDNTQASYFGGRKPEDGRIDWTRSARDIFNLVRAVTHP</sequence>